<feature type="non-terminal residue" evidence="1">
    <location>
        <position position="221"/>
    </location>
</feature>
<proteinExistence type="predicted"/>
<dbReference type="PANTHER" id="PTHR21530:SF7">
    <property type="entry name" value="TRAB DOMAIN-CONTAINING PROTEIN"/>
    <property type="match status" value="1"/>
</dbReference>
<protein>
    <recommendedName>
        <fullName evidence="2">TraB family protein</fullName>
    </recommendedName>
</protein>
<sequence length="221" mass="25095">MHVFRCLMPELMLIGTAHVIDLALPLERYIKNFNPDIIALELDKQRWLALKSNIRKSEGPFYVRLLSRLQQYLGDYFGSTPGAEMMVATKIAQSMGARLAFIDKPLLLTLRSAWKNMPWKEFRNLIAEALISLVGGGTLSLNASIRTGDFSAELEEFKRQYPFLKKELIDRRDTYMSTNIVKLFRKNNSVKMVAIVGEGHLSGMSKKLSSLNPKVVKLSDL</sequence>
<gene>
    <name evidence="1" type="ORF">METZ01_LOCUS242158</name>
</gene>
<reference evidence="1" key="1">
    <citation type="submission" date="2018-05" db="EMBL/GenBank/DDBJ databases">
        <authorList>
            <person name="Lanie J.A."/>
            <person name="Ng W.-L."/>
            <person name="Kazmierczak K.M."/>
            <person name="Andrzejewski T.M."/>
            <person name="Davidsen T.M."/>
            <person name="Wayne K.J."/>
            <person name="Tettelin H."/>
            <person name="Glass J.I."/>
            <person name="Rusch D."/>
            <person name="Podicherti R."/>
            <person name="Tsui H.-C.T."/>
            <person name="Winkler M.E."/>
        </authorList>
    </citation>
    <scope>NUCLEOTIDE SEQUENCE</scope>
</reference>
<dbReference type="Pfam" id="PF01963">
    <property type="entry name" value="TraB_PrgY_gumN"/>
    <property type="match status" value="1"/>
</dbReference>
<dbReference type="AlphaFoldDB" id="A0A382HPL0"/>
<dbReference type="CDD" id="cd14726">
    <property type="entry name" value="TraB_PrgY-like"/>
    <property type="match status" value="1"/>
</dbReference>
<organism evidence="1">
    <name type="scientific">marine metagenome</name>
    <dbReference type="NCBI Taxonomy" id="408172"/>
    <lineage>
        <taxon>unclassified sequences</taxon>
        <taxon>metagenomes</taxon>
        <taxon>ecological metagenomes</taxon>
    </lineage>
</organism>
<evidence type="ECO:0008006" key="2">
    <source>
        <dbReference type="Google" id="ProtNLM"/>
    </source>
</evidence>
<dbReference type="PANTHER" id="PTHR21530">
    <property type="entry name" value="PHEROMONE SHUTDOWN PROTEIN"/>
    <property type="match status" value="1"/>
</dbReference>
<accession>A0A382HPL0</accession>
<dbReference type="InterPro" id="IPR002816">
    <property type="entry name" value="TraB/PrgY/GumN_fam"/>
</dbReference>
<dbReference type="EMBL" id="UINC01062559">
    <property type="protein sequence ID" value="SVB89304.1"/>
    <property type="molecule type" value="Genomic_DNA"/>
</dbReference>
<name>A0A382HPL0_9ZZZZ</name>
<evidence type="ECO:0000313" key="1">
    <source>
        <dbReference type="EMBL" id="SVB89304.1"/>
    </source>
</evidence>
<dbReference type="InterPro" id="IPR046345">
    <property type="entry name" value="TraB_PrgY-like"/>
</dbReference>